<proteinExistence type="predicted"/>
<evidence type="ECO:0000313" key="1">
    <source>
        <dbReference type="EMBL" id="ADC66126.1"/>
    </source>
</evidence>
<gene>
    <name evidence="1" type="ordered locus">Ferp_1989</name>
</gene>
<dbReference type="EMBL" id="CP001899">
    <property type="protein sequence ID" value="ADC66126.1"/>
    <property type="molecule type" value="Genomic_DNA"/>
</dbReference>
<reference evidence="1 2" key="2">
    <citation type="journal article" date="2011" name="Stand. Genomic Sci.">
        <title>Complete genome sequence of Ferroglobus placidus AEDII12DO.</title>
        <authorList>
            <person name="Anderson I."/>
            <person name="Risso C."/>
            <person name="Holmes D."/>
            <person name="Lucas S."/>
            <person name="Copeland A."/>
            <person name="Lapidus A."/>
            <person name="Cheng J.F."/>
            <person name="Bruce D."/>
            <person name="Goodwin L."/>
            <person name="Pitluck S."/>
            <person name="Saunders E."/>
            <person name="Brettin T."/>
            <person name="Detter J.C."/>
            <person name="Han C."/>
            <person name="Tapia R."/>
            <person name="Larimer F."/>
            <person name="Land M."/>
            <person name="Hauser L."/>
            <person name="Woyke T."/>
            <person name="Lovley D."/>
            <person name="Kyrpides N."/>
            <person name="Ivanova N."/>
        </authorList>
    </citation>
    <scope>NUCLEOTIDE SEQUENCE [LARGE SCALE GENOMIC DNA]</scope>
    <source>
        <strain evidence="2">DSM 10642 / AEDII12DO</strain>
    </source>
</reference>
<protein>
    <submittedName>
        <fullName evidence="1">Uncharacterized protein</fullName>
    </submittedName>
</protein>
<accession>D3S063</accession>
<evidence type="ECO:0000313" key="2">
    <source>
        <dbReference type="Proteomes" id="UP000002613"/>
    </source>
</evidence>
<keyword evidence="2" id="KW-1185">Reference proteome</keyword>
<reference evidence="2" key="1">
    <citation type="submission" date="2010-02" db="EMBL/GenBank/DDBJ databases">
        <title>Complete sequence of Ferroglobus placidus DSM 10642.</title>
        <authorList>
            <consortium name="US DOE Joint Genome Institute"/>
            <person name="Lucas S."/>
            <person name="Copeland A."/>
            <person name="Lapidus A."/>
            <person name="Cheng J.-F."/>
            <person name="Bruce D."/>
            <person name="Goodwin L."/>
            <person name="Pitluck S."/>
            <person name="Saunders E."/>
            <person name="Brettin T."/>
            <person name="Detter J.C."/>
            <person name="Han C."/>
            <person name="Tapia R."/>
            <person name="Larimer F."/>
            <person name="Land M."/>
            <person name="Hauser L."/>
            <person name="Kyrpides N."/>
            <person name="Ivanova N."/>
            <person name="Holmes D."/>
            <person name="Lovley D."/>
            <person name="Kyrpides N."/>
            <person name="Anderson I.J."/>
            <person name="Woyke T."/>
        </authorList>
    </citation>
    <scope>NUCLEOTIDE SEQUENCE [LARGE SCALE GENOMIC DNA]</scope>
    <source>
        <strain evidence="2">DSM 10642 / AEDII12DO</strain>
    </source>
</reference>
<dbReference type="PaxDb" id="589924-Ferp_1989"/>
<dbReference type="STRING" id="589924.Ferp_1989"/>
<dbReference type="AlphaFoldDB" id="D3S063"/>
<name>D3S063_FERPA</name>
<dbReference type="Proteomes" id="UP000002613">
    <property type="component" value="Chromosome"/>
</dbReference>
<organism evidence="1 2">
    <name type="scientific">Ferroglobus placidus (strain DSM 10642 / AEDII12DO)</name>
    <dbReference type="NCBI Taxonomy" id="589924"/>
    <lineage>
        <taxon>Archaea</taxon>
        <taxon>Methanobacteriati</taxon>
        <taxon>Methanobacteriota</taxon>
        <taxon>Archaeoglobi</taxon>
        <taxon>Archaeoglobales</taxon>
        <taxon>Archaeoglobaceae</taxon>
        <taxon>Ferroglobus</taxon>
    </lineage>
</organism>
<dbReference type="KEGG" id="fpl:Ferp_1989"/>
<dbReference type="HOGENOM" id="CLU_1763795_0_0_2"/>
<sequence>MKDLKSVEEGSRKNFGALSVEFGERSKSREKSNETRILARKVVYCIKLALRWKCELLKLLDTPDEFELLLYVFHSISLTLKPSSLEKNLTSSEESTTITIFPHAGSCKSAFRRFHVFQNFFPLFQFFLYLYLPYKLFKEFPYLFAHV</sequence>